<evidence type="ECO:0000313" key="3">
    <source>
        <dbReference type="Proteomes" id="UP000094527"/>
    </source>
</evidence>
<evidence type="ECO:0000313" key="2">
    <source>
        <dbReference type="EMBL" id="ODM88709.1"/>
    </source>
</evidence>
<dbReference type="EMBL" id="LJIJ01003289">
    <property type="protein sequence ID" value="ODM88709.1"/>
    <property type="molecule type" value="Genomic_DNA"/>
</dbReference>
<keyword evidence="3" id="KW-1185">Reference proteome</keyword>
<name>A0A1D2M6V9_ORCCI</name>
<organism evidence="2 3">
    <name type="scientific">Orchesella cincta</name>
    <name type="common">Springtail</name>
    <name type="synonym">Podura cincta</name>
    <dbReference type="NCBI Taxonomy" id="48709"/>
    <lineage>
        <taxon>Eukaryota</taxon>
        <taxon>Metazoa</taxon>
        <taxon>Ecdysozoa</taxon>
        <taxon>Arthropoda</taxon>
        <taxon>Hexapoda</taxon>
        <taxon>Collembola</taxon>
        <taxon>Entomobryomorpha</taxon>
        <taxon>Entomobryoidea</taxon>
        <taxon>Orchesellidae</taxon>
        <taxon>Orchesellinae</taxon>
        <taxon>Orchesella</taxon>
    </lineage>
</organism>
<dbReference type="Proteomes" id="UP000094527">
    <property type="component" value="Unassembled WGS sequence"/>
</dbReference>
<feature type="region of interest" description="Disordered" evidence="1">
    <location>
        <begin position="95"/>
        <end position="114"/>
    </location>
</feature>
<comment type="caution">
    <text evidence="2">The sequence shown here is derived from an EMBL/GenBank/DDBJ whole genome shotgun (WGS) entry which is preliminary data.</text>
</comment>
<evidence type="ECO:0000256" key="1">
    <source>
        <dbReference type="SAM" id="MobiDB-lite"/>
    </source>
</evidence>
<dbReference type="AlphaFoldDB" id="A0A1D2M6V9"/>
<proteinExistence type="predicted"/>
<feature type="region of interest" description="Disordered" evidence="1">
    <location>
        <begin position="122"/>
        <end position="144"/>
    </location>
</feature>
<gene>
    <name evidence="2" type="ORF">Ocin01_17974</name>
</gene>
<accession>A0A1D2M6V9</accession>
<feature type="compositionally biased region" description="Low complexity" evidence="1">
    <location>
        <begin position="135"/>
        <end position="144"/>
    </location>
</feature>
<protein>
    <submittedName>
        <fullName evidence="2">Uncharacterized protein</fullName>
    </submittedName>
</protein>
<reference evidence="2 3" key="1">
    <citation type="journal article" date="2016" name="Genome Biol. Evol.">
        <title>Gene Family Evolution Reflects Adaptation to Soil Environmental Stressors in the Genome of the Collembolan Orchesella cincta.</title>
        <authorList>
            <person name="Faddeeva-Vakhrusheva A."/>
            <person name="Derks M.F."/>
            <person name="Anvar S.Y."/>
            <person name="Agamennone V."/>
            <person name="Suring W."/>
            <person name="Smit S."/>
            <person name="van Straalen N.M."/>
            <person name="Roelofs D."/>
        </authorList>
    </citation>
    <scope>NUCLEOTIDE SEQUENCE [LARGE SCALE GENOMIC DNA]</scope>
    <source>
        <tissue evidence="2">Mixed pool</tissue>
    </source>
</reference>
<sequence length="144" mass="16097">MMDVLVALLRNWRLLRAEEEAGPSFMDDLPYNPFSQSVVCKAWNGFATALLQSTSYATVRLESDLKRLLRLTKHSSSSFPITRFYIKLHTLDNTSPPQDALNAHHRESQGGHSLQAVSAIPPHHPAAHELPPSPRHLSSPRAQL</sequence>